<organism evidence="3 4">
    <name type="scientific">Enhygromyxa salina</name>
    <dbReference type="NCBI Taxonomy" id="215803"/>
    <lineage>
        <taxon>Bacteria</taxon>
        <taxon>Pseudomonadati</taxon>
        <taxon>Myxococcota</taxon>
        <taxon>Polyangia</taxon>
        <taxon>Nannocystales</taxon>
        <taxon>Nannocystaceae</taxon>
        <taxon>Enhygromyxa</taxon>
    </lineage>
</organism>
<gene>
    <name evidence="3" type="ORF">ENSA5_50580</name>
</gene>
<dbReference type="PANTHER" id="PTHR43546">
    <property type="entry name" value="UPF0173 METAL-DEPENDENT HYDROLASE MJ1163-RELATED"/>
    <property type="match status" value="1"/>
</dbReference>
<dbReference type="InterPro" id="IPR036866">
    <property type="entry name" value="RibonucZ/Hydroxyglut_hydro"/>
</dbReference>
<proteinExistence type="predicted"/>
<dbReference type="EMBL" id="PVNK01000219">
    <property type="protein sequence ID" value="PRP92210.1"/>
    <property type="molecule type" value="Genomic_DNA"/>
</dbReference>
<dbReference type="InterPro" id="IPR050114">
    <property type="entry name" value="UPF0173_UPF0282_UlaG_hydrolase"/>
</dbReference>
<dbReference type="InterPro" id="IPR001279">
    <property type="entry name" value="Metallo-B-lactamas"/>
</dbReference>
<dbReference type="RefSeq" id="WP_106394302.1">
    <property type="nucleotide sequence ID" value="NZ_PVNK01000219.1"/>
</dbReference>
<dbReference type="OrthoDB" id="9789133at2"/>
<comment type="caution">
    <text evidence="3">The sequence shown here is derived from an EMBL/GenBank/DDBJ whole genome shotgun (WGS) entry which is preliminary data.</text>
</comment>
<dbReference type="Pfam" id="PF12706">
    <property type="entry name" value="Lactamase_B_2"/>
    <property type="match status" value="1"/>
</dbReference>
<sequence>MFELTFLGHQGWLLSTATTNLLIDPLLGDHFGHGGLLGDLYPPRTLDLARFPPIDAVILSHEHDDHFDLPSLNRLDRRIPIYLSSRSSSAARGLLDEMGFARVNLLAPDDELEIGELRYRSFVAEHDGAKQGDEWDVFPFLVRDRGGHGSLWSSVDVRPRDADLAQLRALAPRPGVWAYANNCSRASFQTMSRSRAPDDLPASDSDDTPLLAAAVARRHAQLEASWGRPVATLICGAGWSFPGPRAWMNHHLFPVDSQRLAASLANTCADRAVAPHPGHTLVLRDGELIAERSQRPFIQPRPRATWPARDHRGAGPQLVDYRPACGRTPITAAERELLLDELVDFARYLYGTPLFCQLHSLPTSLAADAGGEVRAQLCLSLRCDDGPLVLRYEPHACRFEVCAEGLRPTSFASGLECWASDLLGFLRGELGASALCYAGRLRVWNHAPKLLRVSPRELWMYGSPLRRPERAARLYRRLLAAEADPVPRVPARESS</sequence>
<dbReference type="AlphaFoldDB" id="A0A2S9XHJ4"/>
<keyword evidence="4" id="KW-1185">Reference proteome</keyword>
<evidence type="ECO:0000259" key="2">
    <source>
        <dbReference type="Pfam" id="PF12706"/>
    </source>
</evidence>
<feature type="domain" description="Metallo-beta-lactamase" evidence="2">
    <location>
        <begin position="19"/>
        <end position="143"/>
    </location>
</feature>
<dbReference type="SUPFAM" id="SSF56281">
    <property type="entry name" value="Metallo-hydrolase/oxidoreductase"/>
    <property type="match status" value="1"/>
</dbReference>
<protein>
    <submittedName>
        <fullName evidence="3">Beta-lactamase superfamily domain protein</fullName>
    </submittedName>
</protein>
<dbReference type="GO" id="GO:0016787">
    <property type="term" value="F:hydrolase activity"/>
    <property type="evidence" value="ECO:0007669"/>
    <property type="project" value="UniProtKB-KW"/>
</dbReference>
<name>A0A2S9XHJ4_9BACT</name>
<keyword evidence="1" id="KW-0378">Hydrolase</keyword>
<evidence type="ECO:0000256" key="1">
    <source>
        <dbReference type="ARBA" id="ARBA00022801"/>
    </source>
</evidence>
<accession>A0A2S9XHJ4</accession>
<evidence type="ECO:0000313" key="4">
    <source>
        <dbReference type="Proteomes" id="UP000237968"/>
    </source>
</evidence>
<dbReference type="Gene3D" id="3.60.15.10">
    <property type="entry name" value="Ribonuclease Z/Hydroxyacylglutathione hydrolase-like"/>
    <property type="match status" value="1"/>
</dbReference>
<reference evidence="3 4" key="1">
    <citation type="submission" date="2018-03" db="EMBL/GenBank/DDBJ databases">
        <title>Draft Genome Sequences of the Obligatory Marine Myxobacteria Enhygromyxa salina SWB005.</title>
        <authorList>
            <person name="Poehlein A."/>
            <person name="Moghaddam J.A."/>
            <person name="Harms H."/>
            <person name="Alanjari M."/>
            <person name="Koenig G.M."/>
            <person name="Daniel R."/>
            <person name="Schaeberle T.F."/>
        </authorList>
    </citation>
    <scope>NUCLEOTIDE SEQUENCE [LARGE SCALE GENOMIC DNA]</scope>
    <source>
        <strain evidence="3 4">SWB005</strain>
    </source>
</reference>
<dbReference type="Proteomes" id="UP000237968">
    <property type="component" value="Unassembled WGS sequence"/>
</dbReference>
<dbReference type="PANTHER" id="PTHR43546:SF9">
    <property type="entry name" value="L-ASCORBATE-6-PHOSPHATE LACTONASE ULAG-RELATED"/>
    <property type="match status" value="1"/>
</dbReference>
<evidence type="ECO:0000313" key="3">
    <source>
        <dbReference type="EMBL" id="PRP92210.1"/>
    </source>
</evidence>